<reference evidence="2 3" key="1">
    <citation type="submission" date="2024-04" db="EMBL/GenBank/DDBJ databases">
        <authorList>
            <person name="Fracassetti M."/>
        </authorList>
    </citation>
    <scope>NUCLEOTIDE SEQUENCE [LARGE SCALE GENOMIC DNA]</scope>
</reference>
<evidence type="ECO:0000313" key="2">
    <source>
        <dbReference type="EMBL" id="CAL1369991.1"/>
    </source>
</evidence>
<dbReference type="PANTHER" id="PTHR46890">
    <property type="entry name" value="NON-LTR RETROLELEMENT REVERSE TRANSCRIPTASE-LIKE PROTEIN-RELATED"/>
    <property type="match status" value="1"/>
</dbReference>
<dbReference type="Proteomes" id="UP001497516">
    <property type="component" value="Chromosome 2"/>
</dbReference>
<evidence type="ECO:0000313" key="3">
    <source>
        <dbReference type="Proteomes" id="UP001497516"/>
    </source>
</evidence>
<dbReference type="Pfam" id="PF00078">
    <property type="entry name" value="RVT_1"/>
    <property type="match status" value="1"/>
</dbReference>
<gene>
    <name evidence="2" type="ORF">LTRI10_LOCUS12309</name>
</gene>
<sequence>MGQRKAPRPDGFSVLFYRKNWRIVGDDVVNLVLGILERGEMVSDLTPTLMELIPKIKSPVSPKDFRPISLCNVLYKLVAKVLANRLKILLDQVISKEQSAFVSGRVITDNIMAAFECFHSVKKRKKSRVGYLAAKVDMAKAYDRVDWHFL</sequence>
<feature type="domain" description="Reverse transcriptase" evidence="1">
    <location>
        <begin position="57"/>
        <end position="150"/>
    </location>
</feature>
<name>A0AAV2D9I1_9ROSI</name>
<dbReference type="EMBL" id="OZ034815">
    <property type="protein sequence ID" value="CAL1369991.1"/>
    <property type="molecule type" value="Genomic_DNA"/>
</dbReference>
<proteinExistence type="predicted"/>
<protein>
    <recommendedName>
        <fullName evidence="1">Reverse transcriptase domain-containing protein</fullName>
    </recommendedName>
</protein>
<dbReference type="InterPro" id="IPR000477">
    <property type="entry name" value="RT_dom"/>
</dbReference>
<dbReference type="InterPro" id="IPR052343">
    <property type="entry name" value="Retrotransposon-Effector_Assoc"/>
</dbReference>
<organism evidence="2 3">
    <name type="scientific">Linum trigynum</name>
    <dbReference type="NCBI Taxonomy" id="586398"/>
    <lineage>
        <taxon>Eukaryota</taxon>
        <taxon>Viridiplantae</taxon>
        <taxon>Streptophyta</taxon>
        <taxon>Embryophyta</taxon>
        <taxon>Tracheophyta</taxon>
        <taxon>Spermatophyta</taxon>
        <taxon>Magnoliopsida</taxon>
        <taxon>eudicotyledons</taxon>
        <taxon>Gunneridae</taxon>
        <taxon>Pentapetalae</taxon>
        <taxon>rosids</taxon>
        <taxon>fabids</taxon>
        <taxon>Malpighiales</taxon>
        <taxon>Linaceae</taxon>
        <taxon>Linum</taxon>
    </lineage>
</organism>
<dbReference type="PANTHER" id="PTHR46890:SF48">
    <property type="entry name" value="RNA-DIRECTED DNA POLYMERASE"/>
    <property type="match status" value="1"/>
</dbReference>
<dbReference type="AlphaFoldDB" id="A0AAV2D9I1"/>
<dbReference type="CDD" id="cd01650">
    <property type="entry name" value="RT_nLTR_like"/>
    <property type="match status" value="1"/>
</dbReference>
<accession>A0AAV2D9I1</accession>
<evidence type="ECO:0000259" key="1">
    <source>
        <dbReference type="Pfam" id="PF00078"/>
    </source>
</evidence>
<keyword evidence="3" id="KW-1185">Reference proteome</keyword>